<dbReference type="GO" id="GO:0019154">
    <property type="term" value="F:glycolate dehydrogenase activity"/>
    <property type="evidence" value="ECO:0007669"/>
    <property type="project" value="UniProtKB-EC"/>
</dbReference>
<keyword evidence="4 6" id="KW-0408">Iron</keyword>
<dbReference type="Proteomes" id="UP000886339">
    <property type="component" value="Unassembled WGS sequence"/>
</dbReference>
<accession>A0A831W796</accession>
<dbReference type="Gene3D" id="1.10.1060.10">
    <property type="entry name" value="Alpha-helical ferredoxin"/>
    <property type="match status" value="1"/>
</dbReference>
<keyword evidence="6" id="KW-0249">Electron transport</keyword>
<dbReference type="PANTHER" id="PTHR32479">
    <property type="entry name" value="GLYCOLATE OXIDASE IRON-SULFUR SUBUNIT"/>
    <property type="match status" value="1"/>
</dbReference>
<dbReference type="InterPro" id="IPR012257">
    <property type="entry name" value="Glc_ox_4Fe-4S"/>
</dbReference>
<dbReference type="Pfam" id="PF13183">
    <property type="entry name" value="Fer4_8"/>
    <property type="match status" value="1"/>
</dbReference>
<comment type="catalytic activity">
    <reaction evidence="6">
        <text>glycolate + A = glyoxylate + AH2</text>
        <dbReference type="Rhea" id="RHEA:21264"/>
        <dbReference type="ChEBI" id="CHEBI:13193"/>
        <dbReference type="ChEBI" id="CHEBI:17499"/>
        <dbReference type="ChEBI" id="CHEBI:29805"/>
        <dbReference type="ChEBI" id="CHEBI:36655"/>
        <dbReference type="EC" id="1.1.99.14"/>
    </reaction>
</comment>
<evidence type="ECO:0000256" key="4">
    <source>
        <dbReference type="ARBA" id="ARBA00023004"/>
    </source>
</evidence>
<keyword evidence="2 6" id="KW-0479">Metal-binding</keyword>
<feature type="domain" description="4Fe-4S ferredoxin-type" evidence="7">
    <location>
        <begin position="66"/>
        <end position="95"/>
    </location>
</feature>
<dbReference type="NCBIfam" id="NF008434">
    <property type="entry name" value="PRK11274.1"/>
    <property type="match status" value="1"/>
</dbReference>
<keyword evidence="5 6" id="KW-0411">Iron-sulfur</keyword>
<sequence>MDTRISFLLHDDPTAREARELLSRCVHCGFCTATCPTYQLLGDELDGPRGRLYLIRQLLETGKTSTGTRQHLDRCLLCRSCETTCPSGVNYHRLLHIGRHLSGALQSPPLSQRLRNALLRGLLPYPKRLGAALGVARLVRPLLPAGIRGKIPSRRADARLKSYSSHPRKILLFQGCVQSAVARDINDATRRVLDRLDIECLTVARERCCGAVHHHLDAEKQARKFARHNIDQWLPLLQEGAEALLVTATACALEIQEYPQLFDKDPAYQQKATELLQHCQEIGSFLFQQDTGKLKLATPHPLALHMPCTQQHGLRSADKVIELLSRLGFDLRLPDDNHLCCGSAGTYSLQQPRLAGKLRQNKLQALEQTGAEIIASANIGCLLHLGEKSRLPVKHWIQWLDEFS</sequence>
<comment type="function">
    <text evidence="6">Component of a complex that catalyzes the oxidation of glycolate to glyoxylate.</text>
</comment>
<dbReference type="InterPro" id="IPR004017">
    <property type="entry name" value="Cys_rich_dom"/>
</dbReference>
<dbReference type="AlphaFoldDB" id="A0A831W796"/>
<dbReference type="PIRSF" id="PIRSF000139">
    <property type="entry name" value="Glc_ox_4Fe-4S"/>
    <property type="match status" value="1"/>
</dbReference>
<evidence type="ECO:0000256" key="6">
    <source>
        <dbReference type="PIRNR" id="PIRNR000139"/>
    </source>
</evidence>
<dbReference type="Gene3D" id="1.20.1050.140">
    <property type="match status" value="1"/>
</dbReference>
<evidence type="ECO:0000259" key="7">
    <source>
        <dbReference type="PROSITE" id="PS51379"/>
    </source>
</evidence>
<evidence type="ECO:0000256" key="3">
    <source>
        <dbReference type="ARBA" id="ARBA00022737"/>
    </source>
</evidence>
<dbReference type="Pfam" id="PF02754">
    <property type="entry name" value="CCG"/>
    <property type="match status" value="2"/>
</dbReference>
<dbReference type="GO" id="GO:0046872">
    <property type="term" value="F:metal ion binding"/>
    <property type="evidence" value="ECO:0007669"/>
    <property type="project" value="UniProtKB-UniRule"/>
</dbReference>
<dbReference type="EMBL" id="DRLF01000056">
    <property type="protein sequence ID" value="HEC05493.1"/>
    <property type="molecule type" value="Genomic_DNA"/>
</dbReference>
<evidence type="ECO:0000313" key="8">
    <source>
        <dbReference type="EMBL" id="HEC05493.1"/>
    </source>
</evidence>
<dbReference type="PROSITE" id="PS51379">
    <property type="entry name" value="4FE4S_FER_2"/>
    <property type="match status" value="2"/>
</dbReference>
<protein>
    <recommendedName>
        <fullName evidence="6">Glycolate oxidase iron-sulfur subunit</fullName>
        <ecNumber evidence="6">1.1.99.14</ecNumber>
    </recommendedName>
</protein>
<dbReference type="PROSITE" id="PS00198">
    <property type="entry name" value="4FE4S_FER_1"/>
    <property type="match status" value="1"/>
</dbReference>
<dbReference type="SUPFAM" id="SSF46548">
    <property type="entry name" value="alpha-helical ferredoxin"/>
    <property type="match status" value="1"/>
</dbReference>
<evidence type="ECO:0000256" key="5">
    <source>
        <dbReference type="ARBA" id="ARBA00023014"/>
    </source>
</evidence>
<dbReference type="InterPro" id="IPR017896">
    <property type="entry name" value="4Fe4S_Fe-S-bd"/>
</dbReference>
<dbReference type="EC" id="1.1.99.14" evidence="6"/>
<gene>
    <name evidence="8" type="primary">glcF</name>
    <name evidence="8" type="ORF">ENJ12_01455</name>
</gene>
<comment type="cofactor">
    <cofactor evidence="6">
        <name>[4Fe-4S] cluster</name>
        <dbReference type="ChEBI" id="CHEBI:49883"/>
    </cofactor>
    <text evidence="6">Binds 2 [4Fe-4S] clusters.</text>
</comment>
<proteinExistence type="predicted"/>
<keyword evidence="6" id="KW-0813">Transport</keyword>
<evidence type="ECO:0000256" key="1">
    <source>
        <dbReference type="ARBA" id="ARBA00022485"/>
    </source>
</evidence>
<dbReference type="GO" id="GO:0051539">
    <property type="term" value="F:4 iron, 4 sulfur cluster binding"/>
    <property type="evidence" value="ECO:0007669"/>
    <property type="project" value="UniProtKB-UniRule"/>
</dbReference>
<comment type="catalytic activity">
    <reaction evidence="6">
        <text>(R)-lactate + A = pyruvate + AH2</text>
        <dbReference type="Rhea" id="RHEA:15089"/>
        <dbReference type="ChEBI" id="CHEBI:13193"/>
        <dbReference type="ChEBI" id="CHEBI:15361"/>
        <dbReference type="ChEBI" id="CHEBI:16004"/>
        <dbReference type="ChEBI" id="CHEBI:17499"/>
    </reaction>
</comment>
<reference evidence="8" key="1">
    <citation type="journal article" date="2020" name="mSystems">
        <title>Genome- and Community-Level Interaction Insights into Carbon Utilization and Element Cycling Functions of Hydrothermarchaeota in Hydrothermal Sediment.</title>
        <authorList>
            <person name="Zhou Z."/>
            <person name="Liu Y."/>
            <person name="Xu W."/>
            <person name="Pan J."/>
            <person name="Luo Z.H."/>
            <person name="Li M."/>
        </authorList>
    </citation>
    <scope>NUCLEOTIDE SEQUENCE [LARGE SCALE GENOMIC DNA]</scope>
    <source>
        <strain evidence="8">HyVt-458</strain>
    </source>
</reference>
<organism evidence="8">
    <name type="scientific">Thiolapillus brandeum</name>
    <dbReference type="NCBI Taxonomy" id="1076588"/>
    <lineage>
        <taxon>Bacteria</taxon>
        <taxon>Pseudomonadati</taxon>
        <taxon>Pseudomonadota</taxon>
        <taxon>Gammaproteobacteria</taxon>
        <taxon>Chromatiales</taxon>
        <taxon>Sedimenticolaceae</taxon>
        <taxon>Thiolapillus</taxon>
    </lineage>
</organism>
<dbReference type="InterPro" id="IPR009051">
    <property type="entry name" value="Helical_ferredxn"/>
</dbReference>
<keyword evidence="1 6" id="KW-0004">4Fe-4S</keyword>
<evidence type="ECO:0000256" key="2">
    <source>
        <dbReference type="ARBA" id="ARBA00022723"/>
    </source>
</evidence>
<keyword evidence="3" id="KW-0677">Repeat</keyword>
<name>A0A831W796_9GAMM</name>
<comment type="caution">
    <text evidence="8">The sequence shown here is derived from an EMBL/GenBank/DDBJ whole genome shotgun (WGS) entry which is preliminary data.</text>
</comment>
<feature type="domain" description="4Fe-4S ferredoxin-type" evidence="7">
    <location>
        <begin position="15"/>
        <end position="47"/>
    </location>
</feature>
<dbReference type="InterPro" id="IPR017900">
    <property type="entry name" value="4Fe4S_Fe_S_CS"/>
</dbReference>
<keyword evidence="8" id="KW-0560">Oxidoreductase</keyword>
<dbReference type="PANTHER" id="PTHR32479:SF17">
    <property type="entry name" value="GLYCOLATE OXIDASE IRON-SULFUR SUBUNIT"/>
    <property type="match status" value="1"/>
</dbReference>